<feature type="transmembrane region" description="Helical" evidence="3">
    <location>
        <begin position="90"/>
        <end position="118"/>
    </location>
</feature>
<dbReference type="CDD" id="cd00198">
    <property type="entry name" value="vWFA"/>
    <property type="match status" value="1"/>
</dbReference>
<evidence type="ECO:0000259" key="4">
    <source>
        <dbReference type="PROSITE" id="PS50234"/>
    </source>
</evidence>
<dbReference type="Gene3D" id="3.40.50.410">
    <property type="entry name" value="von Willebrand factor, type A domain"/>
    <property type="match status" value="1"/>
</dbReference>
<dbReference type="EMBL" id="JBHXPM010000016">
    <property type="protein sequence ID" value="MFD3957933.1"/>
    <property type="molecule type" value="Genomic_DNA"/>
</dbReference>
<evidence type="ECO:0000313" key="5">
    <source>
        <dbReference type="EMBL" id="MFD3957933.1"/>
    </source>
</evidence>
<feature type="compositionally biased region" description="Basic residues" evidence="2">
    <location>
        <begin position="74"/>
        <end position="84"/>
    </location>
</feature>
<feature type="region of interest" description="Disordered" evidence="2">
    <location>
        <begin position="1"/>
        <end position="84"/>
    </location>
</feature>
<name>A0ABW6DVW1_9ACTN</name>
<dbReference type="RefSeq" id="WP_381301112.1">
    <property type="nucleotide sequence ID" value="NZ_JBHVRE010000048.1"/>
</dbReference>
<evidence type="ECO:0000313" key="6">
    <source>
        <dbReference type="Proteomes" id="UP001598300"/>
    </source>
</evidence>
<protein>
    <submittedName>
        <fullName evidence="5">VWA domain-containing protein</fullName>
    </submittedName>
</protein>
<dbReference type="SMART" id="SM00327">
    <property type="entry name" value="VWA"/>
    <property type="match status" value="1"/>
</dbReference>
<feature type="compositionally biased region" description="Low complexity" evidence="2">
    <location>
        <begin position="30"/>
        <end position="50"/>
    </location>
</feature>
<dbReference type="Proteomes" id="UP001598300">
    <property type="component" value="Unassembled WGS sequence"/>
</dbReference>
<dbReference type="SUPFAM" id="SSF53300">
    <property type="entry name" value="vWA-like"/>
    <property type="match status" value="1"/>
</dbReference>
<feature type="region of interest" description="Disordered" evidence="2">
    <location>
        <begin position="517"/>
        <end position="564"/>
    </location>
</feature>
<dbReference type="Gene3D" id="2.60.40.10">
    <property type="entry name" value="Immunoglobulins"/>
    <property type="match status" value="2"/>
</dbReference>
<dbReference type="InterPro" id="IPR013783">
    <property type="entry name" value="Ig-like_fold"/>
</dbReference>
<proteinExistence type="predicted"/>
<feature type="compositionally biased region" description="Gly residues" evidence="2">
    <location>
        <begin position="51"/>
        <end position="65"/>
    </location>
</feature>
<feature type="compositionally biased region" description="Pro residues" evidence="2">
    <location>
        <begin position="534"/>
        <end position="559"/>
    </location>
</feature>
<dbReference type="Pfam" id="PF00092">
    <property type="entry name" value="VWA"/>
    <property type="match status" value="1"/>
</dbReference>
<keyword evidence="3" id="KW-0472">Membrane</keyword>
<dbReference type="PROSITE" id="PS50234">
    <property type="entry name" value="VWFA"/>
    <property type="match status" value="1"/>
</dbReference>
<keyword evidence="3" id="KW-0812">Transmembrane</keyword>
<evidence type="ECO:0000256" key="1">
    <source>
        <dbReference type="ARBA" id="ARBA00022737"/>
    </source>
</evidence>
<gene>
    <name evidence="5" type="ORF">ACFWR3_17880</name>
</gene>
<evidence type="ECO:0000256" key="2">
    <source>
        <dbReference type="SAM" id="MobiDB-lite"/>
    </source>
</evidence>
<organism evidence="5 6">
    <name type="scientific">Streptomyces bacillaris</name>
    <dbReference type="NCBI Taxonomy" id="68179"/>
    <lineage>
        <taxon>Bacteria</taxon>
        <taxon>Bacillati</taxon>
        <taxon>Actinomycetota</taxon>
        <taxon>Actinomycetes</taxon>
        <taxon>Kitasatosporales</taxon>
        <taxon>Streptomycetaceae</taxon>
        <taxon>Streptomyces</taxon>
    </lineage>
</organism>
<dbReference type="InterPro" id="IPR036465">
    <property type="entry name" value="vWFA_dom_sf"/>
</dbReference>
<comment type="caution">
    <text evidence="5">The sequence shown here is derived from an EMBL/GenBank/DDBJ whole genome shotgun (WGS) entry which is preliminary data.</text>
</comment>
<evidence type="ECO:0000256" key="3">
    <source>
        <dbReference type="SAM" id="Phobius"/>
    </source>
</evidence>
<keyword evidence="6" id="KW-1185">Reference proteome</keyword>
<dbReference type="Pfam" id="PF01345">
    <property type="entry name" value="DUF11"/>
    <property type="match status" value="1"/>
</dbReference>
<dbReference type="InterPro" id="IPR001434">
    <property type="entry name" value="OmcB-like_DUF11"/>
</dbReference>
<feature type="domain" description="VWFA" evidence="4">
    <location>
        <begin position="158"/>
        <end position="360"/>
    </location>
</feature>
<dbReference type="Pfam" id="PF02494">
    <property type="entry name" value="HYR"/>
    <property type="match status" value="1"/>
</dbReference>
<accession>A0ABW6DVW1</accession>
<dbReference type="InterPro" id="IPR002035">
    <property type="entry name" value="VWF_A"/>
</dbReference>
<dbReference type="InterPro" id="IPR003410">
    <property type="entry name" value="HYR_dom"/>
</dbReference>
<reference evidence="5 6" key="1">
    <citation type="submission" date="2024-09" db="EMBL/GenBank/DDBJ databases">
        <title>The Natural Products Discovery Center: Release of the First 8490 Sequenced Strains for Exploring Actinobacteria Biosynthetic Diversity.</title>
        <authorList>
            <person name="Kalkreuter E."/>
            <person name="Kautsar S.A."/>
            <person name="Yang D."/>
            <person name="Bader C.D."/>
            <person name="Teijaro C.N."/>
            <person name="Fluegel L."/>
            <person name="Davis C.M."/>
            <person name="Simpson J.R."/>
            <person name="Lauterbach L."/>
            <person name="Steele A.D."/>
            <person name="Gui C."/>
            <person name="Meng S."/>
            <person name="Li G."/>
            <person name="Viehrig K."/>
            <person name="Ye F."/>
            <person name="Su P."/>
            <person name="Kiefer A.F."/>
            <person name="Nichols A."/>
            <person name="Cepeda A.J."/>
            <person name="Yan W."/>
            <person name="Fan B."/>
            <person name="Jiang Y."/>
            <person name="Adhikari A."/>
            <person name="Zheng C.-J."/>
            <person name="Schuster L."/>
            <person name="Cowan T.M."/>
            <person name="Smanski M.J."/>
            <person name="Chevrette M.G."/>
            <person name="De Carvalho L.P.S."/>
            <person name="Shen B."/>
        </authorList>
    </citation>
    <scope>NUCLEOTIDE SEQUENCE [LARGE SCALE GENOMIC DNA]</scope>
    <source>
        <strain evidence="5 6">NPDC058584</strain>
    </source>
</reference>
<keyword evidence="3" id="KW-1133">Transmembrane helix</keyword>
<sequence length="774" mass="81247">MGSRTSWWPGSRSRTTSGPGAWGRRTWWLGSGSRTPSGPGRRSRPSSGSGARSGAGSWPGSGSGAGASWSPRRPATRRPRPRFRAPRRSIALALVLLLTAAFAPASGAAGAAGAPWAVDPEPPEPWVTPATLEETLDPGGSTSLEKRVRTPAIPPRPDVVLLVDGTGSMAEPIEDVQRGLRDITEAVRAEQPDSRFAVATYGDEFDDPTAEFEVLQELTADIEDVQAGVDRLDTSRGFRSSGPSEDWLYALWKVAGGADGGTVFREGSSPVVVLVGDASSHDPSNGIPFQEALIALQDKGVRVIAVDVTTENGDGLNGDGYSSPTYQDPWHEPDQAERIVAATDGRMLSGIPGDGVTDAVIEGFENLPTSVGHQMEECDPHLTVTLDPPTRSLTSGGTAVFTETVDVAADAPQGTTLTCTVQFTLGTQVPGADALGPAAVAEPEFQQRISIAVNDVNAPVVTVDDRTARATGPDGVRISFTATATDAQDGELPVTCTPPSGSLFPVGITTVTCSATDSAGNTGTDTARFEVLAPPEPPEPPVPPDPPTPPPPPPPPPPASDLAVRADVSPDRTYVGRPARARFTITNAGPDTATGVVLGATWPRPAAARDRTLTALNRCTAARPCTIPAGGRIEVVQTATYREAITGDVRATVRGALPDLRTVNNQAVDRLRVLKPSLTVTPPVAKPGQPVLARGKDYPPGETVRFTWNIGITADRSGVRVGRDGTFEVQVLVLRKDTLGPRILRADARDLPRLQEPVLVVQRNLQPPDFAGRS</sequence>
<feature type="compositionally biased region" description="Polar residues" evidence="2">
    <location>
        <begin position="1"/>
        <end position="18"/>
    </location>
</feature>
<keyword evidence="1" id="KW-0677">Repeat</keyword>